<dbReference type="InterPro" id="IPR051121">
    <property type="entry name" value="FAH"/>
</dbReference>
<dbReference type="PANTHER" id="PTHR42796:SF4">
    <property type="entry name" value="FUMARYLACETOACETATE HYDROLASE DOMAIN-CONTAINING PROTEIN 2A"/>
    <property type="match status" value="1"/>
</dbReference>
<gene>
    <name evidence="4" type="ORF">WG926_14240</name>
</gene>
<accession>A0ABU9YKZ4</accession>
<evidence type="ECO:0000313" key="5">
    <source>
        <dbReference type="Proteomes" id="UP001413721"/>
    </source>
</evidence>
<dbReference type="Proteomes" id="UP001413721">
    <property type="component" value="Unassembled WGS sequence"/>
</dbReference>
<feature type="domain" description="Fumarylacetoacetase-like C-terminal" evidence="3">
    <location>
        <begin position="74"/>
        <end position="278"/>
    </location>
</feature>
<dbReference type="GO" id="GO:0016787">
    <property type="term" value="F:hydrolase activity"/>
    <property type="evidence" value="ECO:0007669"/>
    <property type="project" value="UniProtKB-KW"/>
</dbReference>
<keyword evidence="2" id="KW-0479">Metal-binding</keyword>
<reference evidence="4 5" key="1">
    <citation type="submission" date="2024-03" db="EMBL/GenBank/DDBJ databases">
        <title>High-quality draft genome sequencing of Tistrella sp. BH-R2-4.</title>
        <authorList>
            <person name="Dong C."/>
        </authorList>
    </citation>
    <scope>NUCLEOTIDE SEQUENCE [LARGE SCALE GENOMIC DNA]</scope>
    <source>
        <strain evidence="4 5">BH-R2-4</strain>
    </source>
</reference>
<dbReference type="InterPro" id="IPR011234">
    <property type="entry name" value="Fumarylacetoacetase-like_C"/>
</dbReference>
<dbReference type="Gene3D" id="3.90.850.10">
    <property type="entry name" value="Fumarylacetoacetase-like, C-terminal domain"/>
    <property type="match status" value="1"/>
</dbReference>
<dbReference type="SUPFAM" id="SSF56529">
    <property type="entry name" value="FAH"/>
    <property type="match status" value="1"/>
</dbReference>
<comment type="similarity">
    <text evidence="1">Belongs to the FAH family.</text>
</comment>
<name>A0ABU9YKZ4_9PROT</name>
<comment type="caution">
    <text evidence="4">The sequence shown here is derived from an EMBL/GenBank/DDBJ whole genome shotgun (WGS) entry which is preliminary data.</text>
</comment>
<dbReference type="InterPro" id="IPR036663">
    <property type="entry name" value="Fumarylacetoacetase_C_sf"/>
</dbReference>
<evidence type="ECO:0000313" key="4">
    <source>
        <dbReference type="EMBL" id="MEN2989471.1"/>
    </source>
</evidence>
<organism evidence="4 5">
    <name type="scientific">Tistrella arctica</name>
    <dbReference type="NCBI Taxonomy" id="3133430"/>
    <lineage>
        <taxon>Bacteria</taxon>
        <taxon>Pseudomonadati</taxon>
        <taxon>Pseudomonadota</taxon>
        <taxon>Alphaproteobacteria</taxon>
        <taxon>Geminicoccales</taxon>
        <taxon>Geminicoccaceae</taxon>
        <taxon>Tistrella</taxon>
    </lineage>
</organism>
<evidence type="ECO:0000259" key="3">
    <source>
        <dbReference type="Pfam" id="PF01557"/>
    </source>
</evidence>
<protein>
    <submittedName>
        <fullName evidence="4">Fumarylacetoacetate hydrolase family protein</fullName>
    </submittedName>
</protein>
<evidence type="ECO:0000256" key="2">
    <source>
        <dbReference type="ARBA" id="ARBA00022723"/>
    </source>
</evidence>
<keyword evidence="4" id="KW-0378">Hydrolase</keyword>
<keyword evidence="5" id="KW-1185">Reference proteome</keyword>
<proteinExistence type="inferred from homology"/>
<dbReference type="RefSeq" id="WP_345937595.1">
    <property type="nucleotide sequence ID" value="NZ_JBBKTW010000005.1"/>
</dbReference>
<dbReference type="Pfam" id="PF01557">
    <property type="entry name" value="FAA_hydrolase"/>
    <property type="match status" value="1"/>
</dbReference>
<dbReference type="EMBL" id="JBBKTW010000005">
    <property type="protein sequence ID" value="MEN2989471.1"/>
    <property type="molecule type" value="Genomic_DNA"/>
</dbReference>
<sequence>MRLMMFRSQGGDAAPHRFGIVDGDAVADLSGRLSGMAELIGRAGAGEAIDITGAERHPLASVDFLPPTQGVGRVFCVGLNYAKHIAETGRSPGAHPSLFLRLPTAQVGHRQAIIRPAISDQFDFEGELAVAIGRGGHRIDPADAMDHVAGYCCFADNSVRDWQRHAAQVTPGKNFDASGAAGPWIVTRDEAPAPADMVLTTRLNGRVMQQDSPGTLVFPIDRLIAYISSFTRLQPGDLIATGSPEGVGMARDPQVWMQPGDRLEVEITGIGVLSNPVVQEPAGGGGLPAGDEAGM</sequence>
<dbReference type="PANTHER" id="PTHR42796">
    <property type="entry name" value="FUMARYLACETOACETATE HYDROLASE DOMAIN-CONTAINING PROTEIN 2A-RELATED"/>
    <property type="match status" value="1"/>
</dbReference>
<evidence type="ECO:0000256" key="1">
    <source>
        <dbReference type="ARBA" id="ARBA00010211"/>
    </source>
</evidence>